<gene>
    <name evidence="2" type="ORF">FA13DRAFT_1741736</name>
</gene>
<protein>
    <submittedName>
        <fullName evidence="2">Uncharacterized protein</fullName>
    </submittedName>
</protein>
<dbReference type="Proteomes" id="UP000298030">
    <property type="component" value="Unassembled WGS sequence"/>
</dbReference>
<proteinExistence type="predicted"/>
<evidence type="ECO:0000313" key="2">
    <source>
        <dbReference type="EMBL" id="TEB21610.1"/>
    </source>
</evidence>
<organism evidence="2 3">
    <name type="scientific">Coprinellus micaceus</name>
    <name type="common">Glistening ink-cap mushroom</name>
    <name type="synonym">Coprinus micaceus</name>
    <dbReference type="NCBI Taxonomy" id="71717"/>
    <lineage>
        <taxon>Eukaryota</taxon>
        <taxon>Fungi</taxon>
        <taxon>Dikarya</taxon>
        <taxon>Basidiomycota</taxon>
        <taxon>Agaricomycotina</taxon>
        <taxon>Agaricomycetes</taxon>
        <taxon>Agaricomycetidae</taxon>
        <taxon>Agaricales</taxon>
        <taxon>Agaricineae</taxon>
        <taxon>Psathyrellaceae</taxon>
        <taxon>Coprinellus</taxon>
    </lineage>
</organism>
<reference evidence="2 3" key="1">
    <citation type="journal article" date="2019" name="Nat. Ecol. Evol.">
        <title>Megaphylogeny resolves global patterns of mushroom evolution.</title>
        <authorList>
            <person name="Varga T."/>
            <person name="Krizsan K."/>
            <person name="Foldi C."/>
            <person name="Dima B."/>
            <person name="Sanchez-Garcia M."/>
            <person name="Sanchez-Ramirez S."/>
            <person name="Szollosi G.J."/>
            <person name="Szarkandi J.G."/>
            <person name="Papp V."/>
            <person name="Albert L."/>
            <person name="Andreopoulos W."/>
            <person name="Angelini C."/>
            <person name="Antonin V."/>
            <person name="Barry K.W."/>
            <person name="Bougher N.L."/>
            <person name="Buchanan P."/>
            <person name="Buyck B."/>
            <person name="Bense V."/>
            <person name="Catcheside P."/>
            <person name="Chovatia M."/>
            <person name="Cooper J."/>
            <person name="Damon W."/>
            <person name="Desjardin D."/>
            <person name="Finy P."/>
            <person name="Geml J."/>
            <person name="Haridas S."/>
            <person name="Hughes K."/>
            <person name="Justo A."/>
            <person name="Karasinski D."/>
            <person name="Kautmanova I."/>
            <person name="Kiss B."/>
            <person name="Kocsube S."/>
            <person name="Kotiranta H."/>
            <person name="LaButti K.M."/>
            <person name="Lechner B.E."/>
            <person name="Liimatainen K."/>
            <person name="Lipzen A."/>
            <person name="Lukacs Z."/>
            <person name="Mihaltcheva S."/>
            <person name="Morgado L.N."/>
            <person name="Niskanen T."/>
            <person name="Noordeloos M.E."/>
            <person name="Ohm R.A."/>
            <person name="Ortiz-Santana B."/>
            <person name="Ovrebo C."/>
            <person name="Racz N."/>
            <person name="Riley R."/>
            <person name="Savchenko A."/>
            <person name="Shiryaev A."/>
            <person name="Soop K."/>
            <person name="Spirin V."/>
            <person name="Szebenyi C."/>
            <person name="Tomsovsky M."/>
            <person name="Tulloss R.E."/>
            <person name="Uehling J."/>
            <person name="Grigoriev I.V."/>
            <person name="Vagvolgyi C."/>
            <person name="Papp T."/>
            <person name="Martin F.M."/>
            <person name="Miettinen O."/>
            <person name="Hibbett D.S."/>
            <person name="Nagy L.G."/>
        </authorList>
    </citation>
    <scope>NUCLEOTIDE SEQUENCE [LARGE SCALE GENOMIC DNA]</scope>
    <source>
        <strain evidence="2 3">FP101781</strain>
    </source>
</reference>
<dbReference type="AlphaFoldDB" id="A0A4Y7SI90"/>
<evidence type="ECO:0000256" key="1">
    <source>
        <dbReference type="SAM" id="MobiDB-lite"/>
    </source>
</evidence>
<name>A0A4Y7SI90_COPMI</name>
<evidence type="ECO:0000313" key="3">
    <source>
        <dbReference type="Proteomes" id="UP000298030"/>
    </source>
</evidence>
<comment type="caution">
    <text evidence="2">The sequence shown here is derived from an EMBL/GenBank/DDBJ whole genome shotgun (WGS) entry which is preliminary data.</text>
</comment>
<feature type="region of interest" description="Disordered" evidence="1">
    <location>
        <begin position="88"/>
        <end position="117"/>
    </location>
</feature>
<accession>A0A4Y7SI90</accession>
<sequence>MDVKVYLVSSDEEQSAPINREMARHSQSMGRSGVLERPVARRLNHLRLASPSASIRGSTQGGNEGVSGLEMGTSCHLVESRKWKVSGERGGRGEFLSRSAGVEERTRAGGDGLAPGKGADDCDSLVADMGKGEGQAAAEDVGLGELTHSLILYSPPALTSVWRRGRRERKC</sequence>
<keyword evidence="3" id="KW-1185">Reference proteome</keyword>
<dbReference type="EMBL" id="QPFP01000106">
    <property type="protein sequence ID" value="TEB21610.1"/>
    <property type="molecule type" value="Genomic_DNA"/>
</dbReference>